<dbReference type="Proteomes" id="UP000630528">
    <property type="component" value="Unassembled WGS sequence"/>
</dbReference>
<protein>
    <submittedName>
        <fullName evidence="2">Uncharacterized protein</fullName>
    </submittedName>
</protein>
<dbReference type="RefSeq" id="WP_201166527.1">
    <property type="nucleotide sequence ID" value="NZ_JAEPWM010000001.1"/>
</dbReference>
<reference evidence="2" key="2">
    <citation type="submission" date="2021-01" db="EMBL/GenBank/DDBJ databases">
        <authorList>
            <person name="Kang M."/>
        </authorList>
    </citation>
    <scope>NUCLEOTIDE SEQUENCE</scope>
    <source>
        <strain evidence="2">KACC 17527</strain>
    </source>
</reference>
<name>A0A934TQ14_9BURK</name>
<organism evidence="2 3">
    <name type="scientific">Ramlibacter ginsenosidimutans</name>
    <dbReference type="NCBI Taxonomy" id="502333"/>
    <lineage>
        <taxon>Bacteria</taxon>
        <taxon>Pseudomonadati</taxon>
        <taxon>Pseudomonadota</taxon>
        <taxon>Betaproteobacteria</taxon>
        <taxon>Burkholderiales</taxon>
        <taxon>Comamonadaceae</taxon>
        <taxon>Ramlibacter</taxon>
    </lineage>
</organism>
<evidence type="ECO:0000256" key="1">
    <source>
        <dbReference type="SAM" id="MobiDB-lite"/>
    </source>
</evidence>
<proteinExistence type="predicted"/>
<feature type="compositionally biased region" description="Low complexity" evidence="1">
    <location>
        <begin position="134"/>
        <end position="143"/>
    </location>
</feature>
<accession>A0A934TQ14</accession>
<reference evidence="2" key="1">
    <citation type="journal article" date="2012" name="J. Microbiol. Biotechnol.">
        <title>Ramlibacter ginsenosidimutans sp. nov., with ginsenoside-converting activity.</title>
        <authorList>
            <person name="Wang L."/>
            <person name="An D.S."/>
            <person name="Kim S.G."/>
            <person name="Jin F.X."/>
            <person name="Kim S.C."/>
            <person name="Lee S.T."/>
            <person name="Im W.T."/>
        </authorList>
    </citation>
    <scope>NUCLEOTIDE SEQUENCE</scope>
    <source>
        <strain evidence="2">KACC 17527</strain>
    </source>
</reference>
<gene>
    <name evidence="2" type="ORF">JJB11_03645</name>
</gene>
<dbReference type="AlphaFoldDB" id="A0A934TQ14"/>
<sequence>MNSSAVQRAAGHAAAGMSSLFLRRTRYRYAIEQELVALASLVLAVTDSTKCILARVPEGAERQQLLLACEQLAQAAGGVVDPRSRIQHLSESGVEDALHAFVAHQERSACVRSAALAAAVKREPSSRSMRKSSRSPAAAAVRSFPMPSRESASTWMLTMPARARWRSALRFGCSPVSLWRSIGRALEGRLRAGGSGA</sequence>
<evidence type="ECO:0000313" key="2">
    <source>
        <dbReference type="EMBL" id="MBK6005175.1"/>
    </source>
</evidence>
<evidence type="ECO:0000313" key="3">
    <source>
        <dbReference type="Proteomes" id="UP000630528"/>
    </source>
</evidence>
<dbReference type="EMBL" id="JAEPWM010000001">
    <property type="protein sequence ID" value="MBK6005175.1"/>
    <property type="molecule type" value="Genomic_DNA"/>
</dbReference>
<keyword evidence="3" id="KW-1185">Reference proteome</keyword>
<comment type="caution">
    <text evidence="2">The sequence shown here is derived from an EMBL/GenBank/DDBJ whole genome shotgun (WGS) entry which is preliminary data.</text>
</comment>
<feature type="region of interest" description="Disordered" evidence="1">
    <location>
        <begin position="122"/>
        <end position="143"/>
    </location>
</feature>